<keyword evidence="4 10" id="KW-0812">Transmembrane</keyword>
<dbReference type="Pfam" id="PF00005">
    <property type="entry name" value="ABC_tran"/>
    <property type="match status" value="2"/>
</dbReference>
<gene>
    <name evidence="12" type="ORF">C8A03DRAFT_28994</name>
</gene>
<evidence type="ECO:0000256" key="3">
    <source>
        <dbReference type="ARBA" id="ARBA00022448"/>
    </source>
</evidence>
<evidence type="ECO:0000256" key="9">
    <source>
        <dbReference type="SAM" id="MobiDB-lite"/>
    </source>
</evidence>
<dbReference type="InterPro" id="IPR029481">
    <property type="entry name" value="ABC_trans_N"/>
</dbReference>
<feature type="domain" description="ABC transporter" evidence="11">
    <location>
        <begin position="145"/>
        <end position="392"/>
    </location>
</feature>
<name>A0AAN7HHX8_9PEZI</name>
<dbReference type="Pfam" id="PF14510">
    <property type="entry name" value="ABC_trans_N"/>
    <property type="match status" value="1"/>
</dbReference>
<feature type="transmembrane region" description="Helical" evidence="10">
    <location>
        <begin position="522"/>
        <end position="543"/>
    </location>
</feature>
<dbReference type="CDD" id="cd03232">
    <property type="entry name" value="ABCG_PDR_domain2"/>
    <property type="match status" value="1"/>
</dbReference>
<keyword evidence="13" id="KW-1185">Reference proteome</keyword>
<evidence type="ECO:0000256" key="5">
    <source>
        <dbReference type="ARBA" id="ARBA00022741"/>
    </source>
</evidence>
<dbReference type="FunFam" id="3.40.50.300:FF:000054">
    <property type="entry name" value="ABC multidrug transporter atrF"/>
    <property type="match status" value="1"/>
</dbReference>
<evidence type="ECO:0000313" key="12">
    <source>
        <dbReference type="EMBL" id="KAK4242765.1"/>
    </source>
</evidence>
<dbReference type="GO" id="GO:0016887">
    <property type="term" value="F:ATP hydrolysis activity"/>
    <property type="evidence" value="ECO:0007669"/>
    <property type="project" value="InterPro"/>
</dbReference>
<keyword evidence="7 10" id="KW-1133">Transmembrane helix</keyword>
<dbReference type="InterPro" id="IPR027417">
    <property type="entry name" value="P-loop_NTPase"/>
</dbReference>
<organism evidence="12 13">
    <name type="scientific">Achaetomium macrosporum</name>
    <dbReference type="NCBI Taxonomy" id="79813"/>
    <lineage>
        <taxon>Eukaryota</taxon>
        <taxon>Fungi</taxon>
        <taxon>Dikarya</taxon>
        <taxon>Ascomycota</taxon>
        <taxon>Pezizomycotina</taxon>
        <taxon>Sordariomycetes</taxon>
        <taxon>Sordariomycetidae</taxon>
        <taxon>Sordariales</taxon>
        <taxon>Chaetomiaceae</taxon>
        <taxon>Achaetomium</taxon>
    </lineage>
</organism>
<accession>A0AAN7HHX8</accession>
<evidence type="ECO:0000256" key="10">
    <source>
        <dbReference type="SAM" id="Phobius"/>
    </source>
</evidence>
<evidence type="ECO:0000256" key="2">
    <source>
        <dbReference type="ARBA" id="ARBA00006012"/>
    </source>
</evidence>
<proteinExistence type="inferred from homology"/>
<dbReference type="SMART" id="SM00382">
    <property type="entry name" value="AAA"/>
    <property type="match status" value="2"/>
</dbReference>
<keyword evidence="8 10" id="KW-0472">Membrane</keyword>
<dbReference type="Gene3D" id="3.40.50.300">
    <property type="entry name" value="P-loop containing nucleotide triphosphate hydrolases"/>
    <property type="match status" value="2"/>
</dbReference>
<feature type="transmembrane region" description="Helical" evidence="10">
    <location>
        <begin position="1076"/>
        <end position="1107"/>
    </location>
</feature>
<evidence type="ECO:0000256" key="7">
    <source>
        <dbReference type="ARBA" id="ARBA00022989"/>
    </source>
</evidence>
<dbReference type="Pfam" id="PF19055">
    <property type="entry name" value="ABC2_membrane_7"/>
    <property type="match status" value="1"/>
</dbReference>
<feature type="domain" description="ABC transporter" evidence="11">
    <location>
        <begin position="666"/>
        <end position="908"/>
    </location>
</feature>
<sequence length="1322" mass="145610">MLTTRDAVNLDWGLTLEKKTAPESDQQAAHMPPAGDPGNAGSGVTAAERPERDGIAVLARQSSRASAVSAVNPFLSREPALDPESPLFDPRRWVEALLHAFSQDPARYPRHHVGVAYRDLGVFGFGGATERQRDVLNVLWRGPRMLLERISARRTKVQILRGLDGLVREGEMLLVLGRPGSGVTTLLKTIAGQTRGLHLDKRSLFNYKGIPRDVMLERFRGEVIYQAETDVHFPQLTVGETLLVAAVARTPKNRLPGVSRRLYAEHLRDVVMAMFGISHTVNTRLGNDFIRGVSGGERKRVSIAEAMLNRSAIQCWDNATRGLDSATALEFARILRLSTDLGRTAAIVAMYQASQPAYKDDAKAYFTGLGYHCPDRQTTADFLTSVTSPAERVVRPGFERRVPRTPDEFAEAWRRSEARARLLREMDAFEREFPLGSEDQVEKLHSARKAQQTSLARRSGSCYTTSVPTQVGLCVMRGLQKLRGDKTFFVATVGSNLVISLVLGSVFYNLPATAESMISRCTVLFFAVLFNALSSSLEILALFGQRPIVEKHARYALCRPVSEAVASILCDLPCKVLCGGNLGILIAYIVFFAVAYLLAAELVSSERSKGEVLVFRGRRGGSVRPAATQDEEAGGAKLAERTPAESDTSEDAKPVGPPIRRQEGVLHWRNLCYDVPVKGSLRRILDHVDGWVKPGTLTALMGATGAGKTTLLDVLANRVAVDVVTGDVLVNGHPRTRSFQRQTGYVQQQDLHLETSTVREALRFSALLRQPAATPMAEKYAYVEKIIKLLEMEAFADAVIGVPGEGLNVEQRKRLTIGVELAAKPSLLLFLDEPTSGLDSQTAWSIATLIRKLSDNGQAVLCTIYQPSALLFQQFDRLLLLSKGGKTVYFGDIGPNSRTLTSYFERHGAVPCGDDENPAEWMLKVIGAAPGADTDQDWFDVWRHSAEYASLREEFARLERGSSPADGPEDQSVGASQPAYSAPFHTQLVECTRRAFQQYWRTRSYIYAKLILCGGTSLFIGLSFYRMPLSLQGLQNQMFSIFLLMVIFAFLVYQAMPHFIAQRTLYEARERASKTYAWFVFLLANQLVELPWAVLASLFVFAPFYYLVGMDKNAVLTDAVAGRGATMWLLSLLFMLYQSTFAGMMVAAAPTAEVGATFALLLFAMSLIFCGVMSPPSALPGFWIFMYRVSPFTYLIGALLAVGIAHTTVTCSPLERLTFHPAAGTTCGEYMGPFLQMAGGEVYNPAATESCEFCALAGTDAFLTSVGVEYGQRWRNYGIVWVYVLVNVLGVIGLYWLARGPKGEVWRAVAQKIVGTVKRHEE</sequence>
<dbReference type="InterPro" id="IPR043926">
    <property type="entry name" value="ABCG_dom"/>
</dbReference>
<dbReference type="PROSITE" id="PS50893">
    <property type="entry name" value="ABC_TRANSPORTER_2"/>
    <property type="match status" value="2"/>
</dbReference>
<comment type="similarity">
    <text evidence="2">Belongs to the ABC transporter superfamily. ABCG family. PDR (TC 3.A.1.205) subfamily.</text>
</comment>
<dbReference type="GO" id="GO:0140359">
    <property type="term" value="F:ABC-type transporter activity"/>
    <property type="evidence" value="ECO:0007669"/>
    <property type="project" value="InterPro"/>
</dbReference>
<reference evidence="12" key="2">
    <citation type="submission" date="2023-05" db="EMBL/GenBank/DDBJ databases">
        <authorList>
            <consortium name="Lawrence Berkeley National Laboratory"/>
            <person name="Steindorff A."/>
            <person name="Hensen N."/>
            <person name="Bonometti L."/>
            <person name="Westerberg I."/>
            <person name="Brannstrom I.O."/>
            <person name="Guillou S."/>
            <person name="Cros-Aarteil S."/>
            <person name="Calhoun S."/>
            <person name="Haridas S."/>
            <person name="Kuo A."/>
            <person name="Mondo S."/>
            <person name="Pangilinan J."/>
            <person name="Riley R."/>
            <person name="Labutti K."/>
            <person name="Andreopoulos B."/>
            <person name="Lipzen A."/>
            <person name="Chen C."/>
            <person name="Yanf M."/>
            <person name="Daum C."/>
            <person name="Ng V."/>
            <person name="Clum A."/>
            <person name="Ohm R."/>
            <person name="Martin F."/>
            <person name="Silar P."/>
            <person name="Natvig D."/>
            <person name="Lalanne C."/>
            <person name="Gautier V."/>
            <person name="Ament-Velasquez S.L."/>
            <person name="Kruys A."/>
            <person name="Hutchinson M.I."/>
            <person name="Powell A.J."/>
            <person name="Barry K."/>
            <person name="Miller A.N."/>
            <person name="Grigoriev I.V."/>
            <person name="Debuchy R."/>
            <person name="Gladieux P."/>
            <person name="Thoren M.H."/>
            <person name="Johannesson H."/>
        </authorList>
    </citation>
    <scope>NUCLEOTIDE SEQUENCE</scope>
    <source>
        <strain evidence="12">CBS 532.94</strain>
    </source>
</reference>
<dbReference type="InterPro" id="IPR034003">
    <property type="entry name" value="ABCG_PDR_2"/>
</dbReference>
<evidence type="ECO:0000256" key="4">
    <source>
        <dbReference type="ARBA" id="ARBA00022692"/>
    </source>
</evidence>
<comment type="subcellular location">
    <subcellularLocation>
        <location evidence="1">Membrane</location>
        <topology evidence="1">Multi-pass membrane protein</topology>
    </subcellularLocation>
</comment>
<dbReference type="EMBL" id="MU860004">
    <property type="protein sequence ID" value="KAK4242765.1"/>
    <property type="molecule type" value="Genomic_DNA"/>
</dbReference>
<keyword evidence="5" id="KW-0547">Nucleotide-binding</keyword>
<dbReference type="InterPro" id="IPR003439">
    <property type="entry name" value="ABC_transporter-like_ATP-bd"/>
</dbReference>
<dbReference type="InterPro" id="IPR017871">
    <property type="entry name" value="ABC_transporter-like_CS"/>
</dbReference>
<evidence type="ECO:0000313" key="13">
    <source>
        <dbReference type="Proteomes" id="UP001303760"/>
    </source>
</evidence>
<dbReference type="InterPro" id="IPR013525">
    <property type="entry name" value="ABC2_TM"/>
</dbReference>
<dbReference type="SUPFAM" id="SSF52540">
    <property type="entry name" value="P-loop containing nucleoside triphosphate hydrolases"/>
    <property type="match status" value="2"/>
</dbReference>
<evidence type="ECO:0000256" key="6">
    <source>
        <dbReference type="ARBA" id="ARBA00022840"/>
    </source>
</evidence>
<feature type="transmembrane region" description="Helical" evidence="10">
    <location>
        <begin position="1160"/>
        <end position="1186"/>
    </location>
</feature>
<feature type="transmembrane region" description="Helical" evidence="10">
    <location>
        <begin position="488"/>
        <end position="510"/>
    </location>
</feature>
<feature type="transmembrane region" description="Helical" evidence="10">
    <location>
        <begin position="1192"/>
        <end position="1211"/>
    </location>
</feature>
<dbReference type="Proteomes" id="UP001303760">
    <property type="component" value="Unassembled WGS sequence"/>
</dbReference>
<evidence type="ECO:0000256" key="8">
    <source>
        <dbReference type="ARBA" id="ARBA00023136"/>
    </source>
</evidence>
<protein>
    <submittedName>
        <fullName evidence="12">ABC-2 type transporter-domain-containing protein</fullName>
    </submittedName>
</protein>
<feature type="transmembrane region" description="Helical" evidence="10">
    <location>
        <begin position="582"/>
        <end position="599"/>
    </location>
</feature>
<evidence type="ECO:0000256" key="1">
    <source>
        <dbReference type="ARBA" id="ARBA00004141"/>
    </source>
</evidence>
<evidence type="ECO:0000259" key="11">
    <source>
        <dbReference type="PROSITE" id="PS50893"/>
    </source>
</evidence>
<feature type="transmembrane region" description="Helical" evidence="10">
    <location>
        <begin position="1006"/>
        <end position="1025"/>
    </location>
</feature>
<dbReference type="InterPro" id="IPR003593">
    <property type="entry name" value="AAA+_ATPase"/>
</dbReference>
<feature type="transmembrane region" description="Helical" evidence="10">
    <location>
        <begin position="1037"/>
        <end position="1056"/>
    </location>
</feature>
<reference evidence="12" key="1">
    <citation type="journal article" date="2023" name="Mol. Phylogenet. Evol.">
        <title>Genome-scale phylogeny and comparative genomics of the fungal order Sordariales.</title>
        <authorList>
            <person name="Hensen N."/>
            <person name="Bonometti L."/>
            <person name="Westerberg I."/>
            <person name="Brannstrom I.O."/>
            <person name="Guillou S."/>
            <person name="Cros-Aarteil S."/>
            <person name="Calhoun S."/>
            <person name="Haridas S."/>
            <person name="Kuo A."/>
            <person name="Mondo S."/>
            <person name="Pangilinan J."/>
            <person name="Riley R."/>
            <person name="LaButti K."/>
            <person name="Andreopoulos B."/>
            <person name="Lipzen A."/>
            <person name="Chen C."/>
            <person name="Yan M."/>
            <person name="Daum C."/>
            <person name="Ng V."/>
            <person name="Clum A."/>
            <person name="Steindorff A."/>
            <person name="Ohm R.A."/>
            <person name="Martin F."/>
            <person name="Silar P."/>
            <person name="Natvig D.O."/>
            <person name="Lalanne C."/>
            <person name="Gautier V."/>
            <person name="Ament-Velasquez S.L."/>
            <person name="Kruys A."/>
            <person name="Hutchinson M.I."/>
            <person name="Powell A.J."/>
            <person name="Barry K."/>
            <person name="Miller A.N."/>
            <person name="Grigoriev I.V."/>
            <person name="Debuchy R."/>
            <person name="Gladieux P."/>
            <person name="Hiltunen Thoren M."/>
            <person name="Johannesson H."/>
        </authorList>
    </citation>
    <scope>NUCLEOTIDE SEQUENCE</scope>
    <source>
        <strain evidence="12">CBS 532.94</strain>
    </source>
</reference>
<feature type="transmembrane region" description="Helical" evidence="10">
    <location>
        <begin position="1127"/>
        <end position="1148"/>
    </location>
</feature>
<feature type="region of interest" description="Disordered" evidence="9">
    <location>
        <begin position="17"/>
        <end position="51"/>
    </location>
</feature>
<feature type="region of interest" description="Disordered" evidence="9">
    <location>
        <begin position="624"/>
        <end position="659"/>
    </location>
</feature>
<dbReference type="GO" id="GO:0016020">
    <property type="term" value="C:membrane"/>
    <property type="evidence" value="ECO:0007669"/>
    <property type="project" value="UniProtKB-SubCell"/>
</dbReference>
<comment type="caution">
    <text evidence="12">The sequence shown here is derived from an EMBL/GenBank/DDBJ whole genome shotgun (WGS) entry which is preliminary data.</text>
</comment>
<dbReference type="Pfam" id="PF01061">
    <property type="entry name" value="ABC2_membrane"/>
    <property type="match status" value="2"/>
</dbReference>
<keyword evidence="6" id="KW-0067">ATP-binding</keyword>
<dbReference type="PROSITE" id="PS00211">
    <property type="entry name" value="ABC_TRANSPORTER_1"/>
    <property type="match status" value="1"/>
</dbReference>
<feature type="transmembrane region" description="Helical" evidence="10">
    <location>
        <begin position="1280"/>
        <end position="1298"/>
    </location>
</feature>
<dbReference type="GO" id="GO:0005524">
    <property type="term" value="F:ATP binding"/>
    <property type="evidence" value="ECO:0007669"/>
    <property type="project" value="UniProtKB-KW"/>
</dbReference>
<dbReference type="PANTHER" id="PTHR19241">
    <property type="entry name" value="ATP-BINDING CASSETTE TRANSPORTER"/>
    <property type="match status" value="1"/>
</dbReference>
<keyword evidence="3" id="KW-0813">Transport</keyword>